<protein>
    <submittedName>
        <fullName evidence="2">Oligosaccharide repeat unit polymerase</fullName>
    </submittedName>
</protein>
<reference evidence="2 3" key="1">
    <citation type="submission" date="2020-08" db="EMBL/GenBank/DDBJ databases">
        <title>Sphingobacterium sp. DN00404 isolated from aquaculture water.</title>
        <authorList>
            <person name="Zhang M."/>
        </authorList>
    </citation>
    <scope>NUCLEOTIDE SEQUENCE [LARGE SCALE GENOMIC DNA]</scope>
    <source>
        <strain evidence="2 3">KCTC 42746</strain>
    </source>
</reference>
<evidence type="ECO:0000313" key="3">
    <source>
        <dbReference type="Proteomes" id="UP000651112"/>
    </source>
</evidence>
<feature type="transmembrane region" description="Helical" evidence="1">
    <location>
        <begin position="62"/>
        <end position="80"/>
    </location>
</feature>
<organism evidence="2 3">
    <name type="scientific">Sphingobacterium chuzhouense</name>
    <dbReference type="NCBI Taxonomy" id="1742264"/>
    <lineage>
        <taxon>Bacteria</taxon>
        <taxon>Pseudomonadati</taxon>
        <taxon>Bacteroidota</taxon>
        <taxon>Sphingobacteriia</taxon>
        <taxon>Sphingobacteriales</taxon>
        <taxon>Sphingobacteriaceae</taxon>
        <taxon>Sphingobacterium</taxon>
    </lineage>
</organism>
<keyword evidence="1" id="KW-0812">Transmembrane</keyword>
<feature type="transmembrane region" description="Helical" evidence="1">
    <location>
        <begin position="385"/>
        <end position="410"/>
    </location>
</feature>
<keyword evidence="1" id="KW-0472">Membrane</keyword>
<sequence>MTKVSLVIAIFSIFFSLVLGPKRIEAFDSALNITLTYLVILNIILFFNTVHKYYNTWLRYDVLFIIGFLIVHFQIPYLEAVGISPSRPQYIWINKFVVNYATWFSTLVILVWIIGFYMFLLKKGRKQIQPLNYKVEVNRVLYVILFISFIAFVGVVGQSFLSGNHAGADNWASGASYIFLILRAVLTILIIYFFINYKDRLGTKEKIAKAVFENKLLFFTAIAYCLLFLSVGDRGPIMQIGLTVLVGYSIYQKRISLSQLVLLLFVGAVFLTILKLGRTRDASTREGNVITEGYANLQSNENPFNPTEELASSVRILYRALDVVPDAHPYLNGASLISNVIDIIPMSAMVYNVPEMYRSSTLFFTIWGQGVNYTSGEGSEIIGDLYINLGFALTLVVFLFFGYFISFLTYNSLHRANHTLLLVYIVLIGGAIYINRSNFLNPAKFVLYAILLDALFARKIRI</sequence>
<feature type="transmembrane region" description="Helical" evidence="1">
    <location>
        <begin position="174"/>
        <end position="195"/>
    </location>
</feature>
<proteinExistence type="predicted"/>
<feature type="transmembrane region" description="Helical" evidence="1">
    <location>
        <begin position="216"/>
        <end position="237"/>
    </location>
</feature>
<gene>
    <name evidence="2" type="ORF">H8B21_19605</name>
</gene>
<feature type="transmembrane region" description="Helical" evidence="1">
    <location>
        <begin position="100"/>
        <end position="120"/>
    </location>
</feature>
<evidence type="ECO:0000256" key="1">
    <source>
        <dbReference type="SAM" id="Phobius"/>
    </source>
</evidence>
<feature type="transmembrane region" description="Helical" evidence="1">
    <location>
        <begin position="140"/>
        <end position="162"/>
    </location>
</feature>
<evidence type="ECO:0000313" key="2">
    <source>
        <dbReference type="EMBL" id="MBD1423774.1"/>
    </source>
</evidence>
<comment type="caution">
    <text evidence="2">The sequence shown here is derived from an EMBL/GenBank/DDBJ whole genome shotgun (WGS) entry which is preliminary data.</text>
</comment>
<feature type="transmembrane region" description="Helical" evidence="1">
    <location>
        <begin position="257"/>
        <end position="276"/>
    </location>
</feature>
<feature type="transmembrane region" description="Helical" evidence="1">
    <location>
        <begin position="416"/>
        <end position="434"/>
    </location>
</feature>
<name>A0ABR7XXH9_9SPHI</name>
<keyword evidence="3" id="KW-1185">Reference proteome</keyword>
<accession>A0ABR7XXH9</accession>
<dbReference type="Proteomes" id="UP000651112">
    <property type="component" value="Unassembled WGS sequence"/>
</dbReference>
<dbReference type="EMBL" id="JACNYL010000006">
    <property type="protein sequence ID" value="MBD1423774.1"/>
    <property type="molecule type" value="Genomic_DNA"/>
</dbReference>
<feature type="transmembrane region" description="Helical" evidence="1">
    <location>
        <begin position="29"/>
        <end position="50"/>
    </location>
</feature>
<keyword evidence="1" id="KW-1133">Transmembrane helix</keyword>
<dbReference type="RefSeq" id="WP_190315548.1">
    <property type="nucleotide sequence ID" value="NZ_JACNYL010000006.1"/>
</dbReference>